<dbReference type="Gene3D" id="2.30.42.10">
    <property type="match status" value="1"/>
</dbReference>
<evidence type="ECO:0000313" key="4">
    <source>
        <dbReference type="Proteomes" id="UP000266841"/>
    </source>
</evidence>
<reference evidence="3 4" key="1">
    <citation type="journal article" date="2012" name="Genome Biol.">
        <title>Genome and low-iron response of an oceanic diatom adapted to chronic iron limitation.</title>
        <authorList>
            <person name="Lommer M."/>
            <person name="Specht M."/>
            <person name="Roy A.S."/>
            <person name="Kraemer L."/>
            <person name="Andreson R."/>
            <person name="Gutowska M.A."/>
            <person name="Wolf J."/>
            <person name="Bergner S.V."/>
            <person name="Schilhabel M.B."/>
            <person name="Klostermeier U.C."/>
            <person name="Beiko R.G."/>
            <person name="Rosenstiel P."/>
            <person name="Hippler M."/>
            <person name="Laroche J."/>
        </authorList>
    </citation>
    <scope>NUCLEOTIDE SEQUENCE [LARGE SCALE GENOMIC DNA]</scope>
    <source>
        <strain evidence="3 4">CCMP1005</strain>
    </source>
</reference>
<feature type="non-terminal residue" evidence="3">
    <location>
        <position position="1"/>
    </location>
</feature>
<name>K0SYN1_THAOC</name>
<dbReference type="AlphaFoldDB" id="K0SYN1"/>
<gene>
    <name evidence="3" type="ORF">THAOC_16011</name>
</gene>
<dbReference type="Proteomes" id="UP000266841">
    <property type="component" value="Unassembled WGS sequence"/>
</dbReference>
<dbReference type="InterPro" id="IPR001478">
    <property type="entry name" value="PDZ"/>
</dbReference>
<dbReference type="PROSITE" id="PS50106">
    <property type="entry name" value="PDZ"/>
    <property type="match status" value="1"/>
</dbReference>
<protein>
    <recommendedName>
        <fullName evidence="2">PDZ domain-containing protein</fullName>
    </recommendedName>
</protein>
<comment type="caution">
    <text evidence="3">The sequence shown here is derived from an EMBL/GenBank/DDBJ whole genome shotgun (WGS) entry which is preliminary data.</text>
</comment>
<proteinExistence type="predicted"/>
<accession>K0SYN1</accession>
<feature type="domain" description="PDZ" evidence="2">
    <location>
        <begin position="114"/>
        <end position="187"/>
    </location>
</feature>
<feature type="region of interest" description="Disordered" evidence="1">
    <location>
        <begin position="29"/>
        <end position="55"/>
    </location>
</feature>
<dbReference type="SUPFAM" id="SSF50156">
    <property type="entry name" value="PDZ domain-like"/>
    <property type="match status" value="1"/>
</dbReference>
<sequence>TKRRGYDKSPYPWHGVPLTAVVWEFEVRESRRRDPSRRARTDPVPMDNGPENRPEREAIAIGGGIGTIEPVVGAARPSRGHRLAGALGLVGARLSESEQPCTPFTSTFAMAPIVAVVHKARVDQRLGIGLASGNSMSISSIAEDGLFVGSGLRVGQQVLSINNINCHGMSSGDAVRILRTSVGQITVIADDPVQTAVVATVVADRAPRASEIAWRQPSFAVRDNDRRTGHLILKKSWKTEKYFSFHGPMSQDDIDTINAKLRQLLINGGANCLQFTLENNGHFIGKMNHQAQEYYEEDFTVVILDALQQLGWSFRLRYEAEESHSHRLTCQTGDSVTLPPKEVFMFNRMHAE</sequence>
<keyword evidence="4" id="KW-1185">Reference proteome</keyword>
<organism evidence="3 4">
    <name type="scientific">Thalassiosira oceanica</name>
    <name type="common">Marine diatom</name>
    <dbReference type="NCBI Taxonomy" id="159749"/>
    <lineage>
        <taxon>Eukaryota</taxon>
        <taxon>Sar</taxon>
        <taxon>Stramenopiles</taxon>
        <taxon>Ochrophyta</taxon>
        <taxon>Bacillariophyta</taxon>
        <taxon>Coscinodiscophyceae</taxon>
        <taxon>Thalassiosirophycidae</taxon>
        <taxon>Thalassiosirales</taxon>
        <taxon>Thalassiosiraceae</taxon>
        <taxon>Thalassiosira</taxon>
    </lineage>
</organism>
<feature type="compositionally biased region" description="Basic and acidic residues" evidence="1">
    <location>
        <begin position="29"/>
        <end position="41"/>
    </location>
</feature>
<dbReference type="CDD" id="cd00136">
    <property type="entry name" value="PDZ_canonical"/>
    <property type="match status" value="1"/>
</dbReference>
<dbReference type="EMBL" id="AGNL01018310">
    <property type="protein sequence ID" value="EJK63332.1"/>
    <property type="molecule type" value="Genomic_DNA"/>
</dbReference>
<evidence type="ECO:0000259" key="2">
    <source>
        <dbReference type="PROSITE" id="PS50106"/>
    </source>
</evidence>
<dbReference type="InterPro" id="IPR036034">
    <property type="entry name" value="PDZ_sf"/>
</dbReference>
<evidence type="ECO:0000313" key="3">
    <source>
        <dbReference type="EMBL" id="EJK63332.1"/>
    </source>
</evidence>
<dbReference type="SMART" id="SM00228">
    <property type="entry name" value="PDZ"/>
    <property type="match status" value="1"/>
</dbReference>
<evidence type="ECO:0000256" key="1">
    <source>
        <dbReference type="SAM" id="MobiDB-lite"/>
    </source>
</evidence>